<gene>
    <name evidence="2" type="ORF">SEML1_0425</name>
</gene>
<proteinExistence type="predicted"/>
<keyword evidence="3" id="KW-1185">Reference proteome</keyword>
<name>A0ABY8WUK5_9BACT</name>
<dbReference type="PANTHER" id="PTHR30399:SF1">
    <property type="entry name" value="UTP PYROPHOSPHATASE"/>
    <property type="match status" value="1"/>
</dbReference>
<evidence type="ECO:0000313" key="3">
    <source>
        <dbReference type="Proteomes" id="UP001177295"/>
    </source>
</evidence>
<dbReference type="CDD" id="cd07344">
    <property type="entry name" value="M48_yhfN_like"/>
    <property type="match status" value="1"/>
</dbReference>
<feature type="domain" description="YgjP-like metallopeptidase" evidence="1">
    <location>
        <begin position="25"/>
        <end position="232"/>
    </location>
</feature>
<organism evidence="2 3">
    <name type="scientific">Candidatus Southlakia epibionticum</name>
    <dbReference type="NCBI Taxonomy" id="3043284"/>
    <lineage>
        <taxon>Bacteria</taxon>
        <taxon>Candidatus Saccharimonadota</taxon>
        <taxon>Candidatus Saccharimonadia</taxon>
        <taxon>Candidatus Saccharimonadales</taxon>
        <taxon>Candidatus Saccharimonadaceae</taxon>
        <taxon>Candidatus Southlakia</taxon>
    </lineage>
</organism>
<sequence>MPRSPQTICDAEFGDIIVKRRTGARSVRIHLGTGGRFTVSCGRLTPLKFIREFIDQSRGELRRMVARTSIASPYQHGQAIGKQHRIAVVPTQMVEAPSAAIRGQHIIVKLPPAYALEDGAVQQQIRDAVGRALRKEAKQLLPPLLAKLAAQYNFHYARVRFSHAGSRWGSCSSTGTISLNIALMKLPDELIRYVLVHELCHTRHMNHSTAFWREVERYDPHYRAHRQQIKRHTPVL</sequence>
<evidence type="ECO:0000313" key="2">
    <source>
        <dbReference type="EMBL" id="WIO46050.1"/>
    </source>
</evidence>
<dbReference type="EMBL" id="CP124550">
    <property type="protein sequence ID" value="WIO46050.1"/>
    <property type="molecule type" value="Genomic_DNA"/>
</dbReference>
<protein>
    <submittedName>
        <fullName evidence="2">M48 family peptidase</fullName>
    </submittedName>
</protein>
<dbReference type="Pfam" id="PF01863">
    <property type="entry name" value="YgjP-like"/>
    <property type="match status" value="1"/>
</dbReference>
<dbReference type="InterPro" id="IPR053136">
    <property type="entry name" value="UTP_pyrophosphatase-like"/>
</dbReference>
<dbReference type="Proteomes" id="UP001177295">
    <property type="component" value="Chromosome"/>
</dbReference>
<dbReference type="RefSeq" id="WP_376754404.1">
    <property type="nucleotide sequence ID" value="NZ_CP124550.1"/>
</dbReference>
<dbReference type="InterPro" id="IPR002725">
    <property type="entry name" value="YgjP-like_metallopeptidase"/>
</dbReference>
<reference evidence="2 3" key="1">
    <citation type="journal article" date="2023" name="Cell">
        <title>Genetic manipulation of Patescibacteria provides mechanistic insights into microbial dark matter and the epibiotic lifestyle.</title>
        <authorList>
            <person name="Wang Y."/>
            <person name="Gallagher L.A."/>
            <person name="Andrade P.A."/>
            <person name="Liu A."/>
            <person name="Humphreys I.R."/>
            <person name="Turkarslan S."/>
            <person name="Cutler K.J."/>
            <person name="Arrieta-Ortiz M.L."/>
            <person name="Li Y."/>
            <person name="Radey M.C."/>
            <person name="McLean J.S."/>
            <person name="Cong Q."/>
            <person name="Baker D."/>
            <person name="Baliga N.S."/>
            <person name="Peterson S.B."/>
            <person name="Mougous J.D."/>
        </authorList>
    </citation>
    <scope>NUCLEOTIDE SEQUENCE [LARGE SCALE GENOMIC DNA]</scope>
    <source>
        <strain evidence="2 3">ML1</strain>
    </source>
</reference>
<dbReference type="PANTHER" id="PTHR30399">
    <property type="entry name" value="UNCHARACTERIZED PROTEIN YGJP"/>
    <property type="match status" value="1"/>
</dbReference>
<evidence type="ECO:0000259" key="1">
    <source>
        <dbReference type="Pfam" id="PF01863"/>
    </source>
</evidence>
<accession>A0ABY8WUK5</accession>
<dbReference type="Gene3D" id="3.30.2010.10">
    <property type="entry name" value="Metalloproteases ('zincins'), catalytic domain"/>
    <property type="match status" value="1"/>
</dbReference>